<gene>
    <name evidence="1" type="primary">NCL1_45850</name>
    <name evidence="1" type="ORF">TNIN_436371</name>
</gene>
<dbReference type="AlphaFoldDB" id="A0A8X6XZM5"/>
<reference evidence="1" key="1">
    <citation type="submission" date="2020-08" db="EMBL/GenBank/DDBJ databases">
        <title>Multicomponent nature underlies the extraordinary mechanical properties of spider dragline silk.</title>
        <authorList>
            <person name="Kono N."/>
            <person name="Nakamura H."/>
            <person name="Mori M."/>
            <person name="Yoshida Y."/>
            <person name="Ohtoshi R."/>
            <person name="Malay A.D."/>
            <person name="Moran D.A.P."/>
            <person name="Tomita M."/>
            <person name="Numata K."/>
            <person name="Arakawa K."/>
        </authorList>
    </citation>
    <scope>NUCLEOTIDE SEQUENCE</scope>
</reference>
<evidence type="ECO:0000313" key="2">
    <source>
        <dbReference type="Proteomes" id="UP000886998"/>
    </source>
</evidence>
<evidence type="ECO:0000313" key="1">
    <source>
        <dbReference type="EMBL" id="GFY63311.1"/>
    </source>
</evidence>
<proteinExistence type="predicted"/>
<accession>A0A8X6XZM5</accession>
<comment type="caution">
    <text evidence="1">The sequence shown here is derived from an EMBL/GenBank/DDBJ whole genome shotgun (WGS) entry which is preliminary data.</text>
</comment>
<dbReference type="EMBL" id="BMAV01014721">
    <property type="protein sequence ID" value="GFY63311.1"/>
    <property type="molecule type" value="Genomic_DNA"/>
</dbReference>
<dbReference type="Proteomes" id="UP000886998">
    <property type="component" value="Unassembled WGS sequence"/>
</dbReference>
<organism evidence="1 2">
    <name type="scientific">Trichonephila inaurata madagascariensis</name>
    <dbReference type="NCBI Taxonomy" id="2747483"/>
    <lineage>
        <taxon>Eukaryota</taxon>
        <taxon>Metazoa</taxon>
        <taxon>Ecdysozoa</taxon>
        <taxon>Arthropoda</taxon>
        <taxon>Chelicerata</taxon>
        <taxon>Arachnida</taxon>
        <taxon>Araneae</taxon>
        <taxon>Araneomorphae</taxon>
        <taxon>Entelegynae</taxon>
        <taxon>Araneoidea</taxon>
        <taxon>Nephilidae</taxon>
        <taxon>Trichonephila</taxon>
        <taxon>Trichonephila inaurata</taxon>
    </lineage>
</organism>
<protein>
    <submittedName>
        <fullName evidence="1">Uncharacterized protein</fullName>
    </submittedName>
</protein>
<name>A0A8X6XZM5_9ARAC</name>
<keyword evidence="2" id="KW-1185">Reference proteome</keyword>
<sequence length="313" mass="35596">MLTGYVVDFEVMTKYNAEQQQANLKKESLKESRWKETSTETIANDFFNIIANMPLRKRSVRALQMNVTRWRKENYECKVTKNSNVQNVRLEKLNTMIEKDMSAVGNYILVDFNQVNNLLRSAKCQYCEKQTLKLERGTKLGFSYNLKLLCSNCDENKNVVNTSLKSGPTSHENNSRLDNAYTQASENIFEEINPQIKDAYKNGVSSSADITHTDLSVSFDGTCLTRGHTSLIGVIDMLTGYVVDFEVMTKYNAEQQQANLKKESLKESRWKETSTETIANDFGSSCVELREEDLDIAVVDINVFVLGMDKSGE</sequence>